<dbReference type="PANTHER" id="PTHR43133">
    <property type="entry name" value="RNA POLYMERASE ECF-TYPE SIGMA FACTO"/>
    <property type="match status" value="1"/>
</dbReference>
<dbReference type="RefSeq" id="WP_162442385.1">
    <property type="nucleotide sequence ID" value="NZ_CP048222.1"/>
</dbReference>
<dbReference type="SUPFAM" id="SSF88659">
    <property type="entry name" value="Sigma3 and sigma4 domains of RNA polymerase sigma factors"/>
    <property type="match status" value="1"/>
</dbReference>
<dbReference type="GO" id="GO:0006352">
    <property type="term" value="P:DNA-templated transcription initiation"/>
    <property type="evidence" value="ECO:0007669"/>
    <property type="project" value="InterPro"/>
</dbReference>
<evidence type="ECO:0000256" key="5">
    <source>
        <dbReference type="SAM" id="Coils"/>
    </source>
</evidence>
<dbReference type="Proteomes" id="UP000480178">
    <property type="component" value="Chromosome"/>
</dbReference>
<dbReference type="Gene3D" id="1.10.10.10">
    <property type="entry name" value="Winged helix-like DNA-binding domain superfamily/Winged helix DNA-binding domain"/>
    <property type="match status" value="1"/>
</dbReference>
<dbReference type="PANTHER" id="PTHR43133:SF46">
    <property type="entry name" value="RNA POLYMERASE SIGMA-70 FACTOR ECF SUBFAMILY"/>
    <property type="match status" value="1"/>
</dbReference>
<dbReference type="InterPro" id="IPR013324">
    <property type="entry name" value="RNA_pol_sigma_r3/r4-like"/>
</dbReference>
<dbReference type="AlphaFoldDB" id="A0A6C0GES8"/>
<proteinExistence type="inferred from homology"/>
<feature type="domain" description="RNA polymerase sigma-70 region 2" evidence="6">
    <location>
        <begin position="27"/>
        <end position="91"/>
    </location>
</feature>
<accession>A0A6C0GES8</accession>
<sequence>MNTVYDSTIEALIQGCIRGDSTSQKGLYKHFYGYGMSISLRYSKNIEEAVEVLNDSFLKVFTKIKKYDPERSFKGWLRKIIINTALDNYRHNLKYYHALDIENGESSPANETILSGLAYQEILAMVQNLSPAYRTVFNLYVIDGYTHEEIAEMLEISIGTSKSNLSKARENLRNMLKKNKNEYARYSRR</sequence>
<evidence type="ECO:0000313" key="8">
    <source>
        <dbReference type="EMBL" id="QHT66324.1"/>
    </source>
</evidence>
<dbReference type="KEGG" id="rhoz:GXP67_06460"/>
<evidence type="ECO:0000313" key="9">
    <source>
        <dbReference type="Proteomes" id="UP000480178"/>
    </source>
</evidence>
<reference evidence="8 9" key="1">
    <citation type="submission" date="2020-01" db="EMBL/GenBank/DDBJ databases">
        <authorList>
            <person name="Kim M.K."/>
        </authorList>
    </citation>
    <scope>NUCLEOTIDE SEQUENCE [LARGE SCALE GENOMIC DNA]</scope>
    <source>
        <strain evidence="8 9">172606-1</strain>
    </source>
</reference>
<name>A0A6C0GES8_9BACT</name>
<evidence type="ECO:0000256" key="2">
    <source>
        <dbReference type="ARBA" id="ARBA00023015"/>
    </source>
</evidence>
<protein>
    <submittedName>
        <fullName evidence="8">RNA polymerase sigma factor</fullName>
    </submittedName>
</protein>
<organism evidence="8 9">
    <name type="scientific">Rhodocytophaga rosea</name>
    <dbReference type="NCBI Taxonomy" id="2704465"/>
    <lineage>
        <taxon>Bacteria</taxon>
        <taxon>Pseudomonadati</taxon>
        <taxon>Bacteroidota</taxon>
        <taxon>Cytophagia</taxon>
        <taxon>Cytophagales</taxon>
        <taxon>Rhodocytophagaceae</taxon>
        <taxon>Rhodocytophaga</taxon>
    </lineage>
</organism>
<dbReference type="SUPFAM" id="SSF88946">
    <property type="entry name" value="Sigma2 domain of RNA polymerase sigma factors"/>
    <property type="match status" value="1"/>
</dbReference>
<keyword evidence="2" id="KW-0805">Transcription regulation</keyword>
<dbReference type="Pfam" id="PF08281">
    <property type="entry name" value="Sigma70_r4_2"/>
    <property type="match status" value="1"/>
</dbReference>
<dbReference type="Pfam" id="PF04542">
    <property type="entry name" value="Sigma70_r2"/>
    <property type="match status" value="1"/>
</dbReference>
<evidence type="ECO:0000256" key="1">
    <source>
        <dbReference type="ARBA" id="ARBA00010641"/>
    </source>
</evidence>
<evidence type="ECO:0000259" key="7">
    <source>
        <dbReference type="Pfam" id="PF08281"/>
    </source>
</evidence>
<dbReference type="InterPro" id="IPR014284">
    <property type="entry name" value="RNA_pol_sigma-70_dom"/>
</dbReference>
<dbReference type="InterPro" id="IPR007627">
    <property type="entry name" value="RNA_pol_sigma70_r2"/>
</dbReference>
<dbReference type="Gene3D" id="1.10.1740.10">
    <property type="match status" value="1"/>
</dbReference>
<keyword evidence="9" id="KW-1185">Reference proteome</keyword>
<dbReference type="InterPro" id="IPR039425">
    <property type="entry name" value="RNA_pol_sigma-70-like"/>
</dbReference>
<dbReference type="InterPro" id="IPR013325">
    <property type="entry name" value="RNA_pol_sigma_r2"/>
</dbReference>
<evidence type="ECO:0000256" key="3">
    <source>
        <dbReference type="ARBA" id="ARBA00023082"/>
    </source>
</evidence>
<keyword evidence="3" id="KW-0731">Sigma factor</keyword>
<dbReference type="NCBIfam" id="TIGR02937">
    <property type="entry name" value="sigma70-ECF"/>
    <property type="match status" value="1"/>
</dbReference>
<evidence type="ECO:0000256" key="4">
    <source>
        <dbReference type="ARBA" id="ARBA00023163"/>
    </source>
</evidence>
<dbReference type="InterPro" id="IPR013249">
    <property type="entry name" value="RNA_pol_sigma70_r4_t2"/>
</dbReference>
<gene>
    <name evidence="8" type="ORF">GXP67_06460</name>
</gene>
<keyword evidence="4" id="KW-0804">Transcription</keyword>
<dbReference type="CDD" id="cd06171">
    <property type="entry name" value="Sigma70_r4"/>
    <property type="match status" value="1"/>
</dbReference>
<keyword evidence="5" id="KW-0175">Coiled coil</keyword>
<feature type="domain" description="RNA polymerase sigma factor 70 region 4 type 2" evidence="7">
    <location>
        <begin position="120"/>
        <end position="172"/>
    </location>
</feature>
<comment type="similarity">
    <text evidence="1">Belongs to the sigma-70 factor family. ECF subfamily.</text>
</comment>
<feature type="coiled-coil region" evidence="5">
    <location>
        <begin position="162"/>
        <end position="189"/>
    </location>
</feature>
<evidence type="ECO:0000259" key="6">
    <source>
        <dbReference type="Pfam" id="PF04542"/>
    </source>
</evidence>
<dbReference type="GO" id="GO:0003677">
    <property type="term" value="F:DNA binding"/>
    <property type="evidence" value="ECO:0007669"/>
    <property type="project" value="InterPro"/>
</dbReference>
<dbReference type="GO" id="GO:0016987">
    <property type="term" value="F:sigma factor activity"/>
    <property type="evidence" value="ECO:0007669"/>
    <property type="project" value="UniProtKB-KW"/>
</dbReference>
<dbReference type="EMBL" id="CP048222">
    <property type="protein sequence ID" value="QHT66324.1"/>
    <property type="molecule type" value="Genomic_DNA"/>
</dbReference>
<dbReference type="InterPro" id="IPR036388">
    <property type="entry name" value="WH-like_DNA-bd_sf"/>
</dbReference>